<feature type="domain" description="SAF" evidence="2">
    <location>
        <begin position="54"/>
        <end position="114"/>
    </location>
</feature>
<evidence type="ECO:0000256" key="1">
    <source>
        <dbReference type="SAM" id="SignalP"/>
    </source>
</evidence>
<dbReference type="SMART" id="SM00858">
    <property type="entry name" value="SAF"/>
    <property type="match status" value="1"/>
</dbReference>
<dbReference type="EMBL" id="JACZZA010000005">
    <property type="protein sequence ID" value="MBE1160816.1"/>
    <property type="molecule type" value="Genomic_DNA"/>
</dbReference>
<dbReference type="Pfam" id="PF16976">
    <property type="entry name" value="RcpC"/>
    <property type="match status" value="1"/>
</dbReference>
<dbReference type="InterPro" id="IPR013974">
    <property type="entry name" value="SAF"/>
</dbReference>
<comment type="caution">
    <text evidence="3">The sequence shown here is derived from an EMBL/GenBank/DDBJ whole genome shotgun (WGS) entry which is preliminary data.</text>
</comment>
<keyword evidence="1" id="KW-0732">Signal</keyword>
<dbReference type="InterPro" id="IPR017592">
    <property type="entry name" value="Pilus_assmbl_Flp-typ_CpaB"/>
</dbReference>
<evidence type="ECO:0000313" key="3">
    <source>
        <dbReference type="EMBL" id="MBE1160816.1"/>
    </source>
</evidence>
<dbReference type="InterPro" id="IPR031571">
    <property type="entry name" value="RcpC_dom"/>
</dbReference>
<accession>A0ABR9G9V8</accession>
<evidence type="ECO:0000259" key="2">
    <source>
        <dbReference type="SMART" id="SM00858"/>
    </source>
</evidence>
<name>A0ABR9G9V8_9GAMM</name>
<keyword evidence="4" id="KW-1185">Reference proteome</keyword>
<dbReference type="Pfam" id="PF08666">
    <property type="entry name" value="SAF"/>
    <property type="match status" value="1"/>
</dbReference>
<protein>
    <submittedName>
        <fullName evidence="3">Flp pilus assembly protein CpaB</fullName>
    </submittedName>
</protein>
<dbReference type="Proteomes" id="UP000651010">
    <property type="component" value="Unassembled WGS sequence"/>
</dbReference>
<dbReference type="RefSeq" id="WP_192555666.1">
    <property type="nucleotide sequence ID" value="NZ_JACZZA010000005.1"/>
</dbReference>
<dbReference type="CDD" id="cd11614">
    <property type="entry name" value="SAF_CpaB_FlgA_like"/>
    <property type="match status" value="1"/>
</dbReference>
<evidence type="ECO:0000313" key="4">
    <source>
        <dbReference type="Proteomes" id="UP000651010"/>
    </source>
</evidence>
<feature type="signal peptide" evidence="1">
    <location>
        <begin position="1"/>
        <end position="35"/>
    </location>
</feature>
<sequence length="330" mass="34221">MQKITRIAAILLVSLAFVLAVLAFSLGRRTPPAQAAAPVATPAAQTAAPQNNGVPVVVATEALPAGKAIAFSALRMATAAQAPPGAFVSMDQVVGRLPLVGIPAGTPITADLLAHGVAIQLMPGERALAVPVDEVAGVGNRIVPGDYVDVFLSLKNPPNTAFGQNHDLSQTRLLLSRLRVLAYGDRNLPVPASSIAKPAAEQTVKNEVAEAARTAVLAVPVADIDQLLLGAQNGKLTLALRYPGDANRPDRQWFPQPPVVLAPLAYLDGEQHQQVHTPDNDAFAGIDGSGLAGQSVALARTPAHRHVDLAGGVEIIRGTQRNDTTGNHSP</sequence>
<organism evidence="3 4">
    <name type="scientific">Dyella acidiphila</name>
    <dbReference type="NCBI Taxonomy" id="2775866"/>
    <lineage>
        <taxon>Bacteria</taxon>
        <taxon>Pseudomonadati</taxon>
        <taxon>Pseudomonadota</taxon>
        <taxon>Gammaproteobacteria</taxon>
        <taxon>Lysobacterales</taxon>
        <taxon>Rhodanobacteraceae</taxon>
        <taxon>Dyella</taxon>
    </lineage>
</organism>
<reference evidence="3 4" key="1">
    <citation type="submission" date="2020-09" db="EMBL/GenBank/DDBJ databases">
        <title>Dyella sp. 7MK23 isolated from forest soil.</title>
        <authorList>
            <person name="Fu J."/>
        </authorList>
    </citation>
    <scope>NUCLEOTIDE SEQUENCE [LARGE SCALE GENOMIC DNA]</scope>
    <source>
        <strain evidence="3 4">7MK23</strain>
    </source>
</reference>
<gene>
    <name evidence="3" type="primary">cpaB</name>
    <name evidence="3" type="ORF">IGX34_10480</name>
</gene>
<proteinExistence type="predicted"/>
<dbReference type="NCBIfam" id="TIGR03177">
    <property type="entry name" value="pilus_cpaB"/>
    <property type="match status" value="1"/>
</dbReference>
<feature type="chain" id="PRO_5047524706" evidence="1">
    <location>
        <begin position="36"/>
        <end position="330"/>
    </location>
</feature>